<dbReference type="EMBL" id="MLZC01000020">
    <property type="protein sequence ID" value="OHG60717.1"/>
    <property type="molecule type" value="Genomic_DNA"/>
</dbReference>
<dbReference type="GO" id="GO:0003887">
    <property type="term" value="F:DNA-directed DNA polymerase activity"/>
    <property type="evidence" value="ECO:0007669"/>
    <property type="project" value="InterPro"/>
</dbReference>
<proteinExistence type="predicted"/>
<accession>A0A1S0Z800</accession>
<dbReference type="GO" id="GO:0006260">
    <property type="term" value="P:DNA replication"/>
    <property type="evidence" value="ECO:0007669"/>
    <property type="project" value="InterPro"/>
</dbReference>
<dbReference type="GO" id="GO:0003677">
    <property type="term" value="F:DNA binding"/>
    <property type="evidence" value="ECO:0007669"/>
    <property type="project" value="InterPro"/>
</dbReference>
<evidence type="ECO:0000313" key="1">
    <source>
        <dbReference type="EMBL" id="OHG60717.1"/>
    </source>
</evidence>
<organism evidence="1">
    <name type="scientific">Salmonella enterica subsp. enterica serovar Saintpaul</name>
    <dbReference type="NCBI Taxonomy" id="90105"/>
    <lineage>
        <taxon>Bacteria</taxon>
        <taxon>Pseudomonadati</taxon>
        <taxon>Pseudomonadota</taxon>
        <taxon>Gammaproteobacteria</taxon>
        <taxon>Enterobacterales</taxon>
        <taxon>Enterobacteriaceae</taxon>
        <taxon>Salmonella</taxon>
    </lineage>
</organism>
<sequence length="84" mass="9749">MSGFNLAAKSKEDQDKEAIDLVASGVAYKERLAMPVVAELVAREQPEQLRAYFWGRLHYYRQFSEQLPDKNAPEYARKEDEVKK</sequence>
<dbReference type="InterPro" id="IPR036745">
    <property type="entry name" value="PolIII_theta_sf"/>
</dbReference>
<dbReference type="Gene3D" id="1.20.58.250">
    <property type="entry name" value="DNA polymerase III-theta"/>
    <property type="match status" value="1"/>
</dbReference>
<comment type="caution">
    <text evidence="1">The sequence shown here is derived from an EMBL/GenBank/DDBJ whole genome shotgun (WGS) entry which is preliminary data.</text>
</comment>
<reference evidence="1" key="1">
    <citation type="submission" date="2016-09" db="EMBL/GenBank/DDBJ databases">
        <title>Whole genome sequencing of Salmonella enterica.</title>
        <authorList>
            <person name="Bell R."/>
        </authorList>
    </citation>
    <scope>NUCLEOTIDE SEQUENCE [LARGE SCALE GENOMIC DNA]</scope>
    <source>
        <strain evidence="1">CFSAN044978</strain>
    </source>
</reference>
<gene>
    <name evidence="1" type="ORF">A7T00_27670</name>
</gene>
<name>A0A1S0Z800_SALET</name>
<dbReference type="InterPro" id="IPR009052">
    <property type="entry name" value="DNA_pol_III_theta_bac"/>
</dbReference>
<dbReference type="SUPFAM" id="SSF46575">
    <property type="entry name" value="DNA polymerase III theta subunit-like"/>
    <property type="match status" value="1"/>
</dbReference>
<protein>
    <submittedName>
        <fullName evidence="1">Hydroxyacid-oxoacid transhydrogenase</fullName>
    </submittedName>
</protein>
<dbReference type="Pfam" id="PF06440">
    <property type="entry name" value="DNA_pol3_theta"/>
    <property type="match status" value="1"/>
</dbReference>
<dbReference type="AlphaFoldDB" id="A0A1S0Z800"/>